<keyword evidence="1" id="KW-0540">Nuclease</keyword>
<dbReference type="PANTHER" id="PTHR23240">
    <property type="entry name" value="DNA CROSS-LINK REPAIR PROTEIN PSO2/SNM1-RELATED"/>
    <property type="match status" value="1"/>
</dbReference>
<evidence type="ECO:0000313" key="6">
    <source>
        <dbReference type="Proteomes" id="UP000198287"/>
    </source>
</evidence>
<gene>
    <name evidence="5" type="ORF">Fcan01_14397</name>
</gene>
<dbReference type="Gene3D" id="3.60.15.10">
    <property type="entry name" value="Ribonuclease Z/Hydroxyacylglutathione hydrolase-like"/>
    <property type="match status" value="1"/>
</dbReference>
<comment type="caution">
    <text evidence="5">The sequence shown here is derived from an EMBL/GenBank/DDBJ whole genome shotgun (WGS) entry which is preliminary data.</text>
</comment>
<organism evidence="5 6">
    <name type="scientific">Folsomia candida</name>
    <name type="common">Springtail</name>
    <dbReference type="NCBI Taxonomy" id="158441"/>
    <lineage>
        <taxon>Eukaryota</taxon>
        <taxon>Metazoa</taxon>
        <taxon>Ecdysozoa</taxon>
        <taxon>Arthropoda</taxon>
        <taxon>Hexapoda</taxon>
        <taxon>Collembola</taxon>
        <taxon>Entomobryomorpha</taxon>
        <taxon>Isotomoidea</taxon>
        <taxon>Isotomidae</taxon>
        <taxon>Proisotominae</taxon>
        <taxon>Folsomia</taxon>
    </lineage>
</organism>
<sequence>MTTLSKPTATVTPPITVRTHYGENNINAGPLKELPEVCVDHFHGNSLKSTAFFLSHAHTDHMVGLEGIDFLTRLREPNVTLYTNSITPILLTSFDNYLGGKEGQAGLIRAHKIIPMGTHTPKIIRIPSIADKDVYVTVQVTLLPAEHCPGSVMFLFETENLRILHTGDFRTPVSSLMALPALHLPPLNAAKPTELGPLKPIDHLYIDTTFCTTDYAKMFPCRREVIKTAVDEITKYFKESKQSNENWIFIKFAAKFAHEFTLIEMHKHLNMKIHVTQKRYDVYKYIHHTLLNAVTLDRYSTLLHFCDDRACIGGNRLEMKLSSMWYSIRPQITNVTAVSPLAVLRALRGRGRGRGRSRGVGPEGNLLMEKKMATVIRTPKRLSVCYAMHPSLEEIVHVIEYLKPKIVTPLVMPFASTLHEIKEAFRAHCCHSFLYEDYRTSSEQINDPANRLTKKSPHLKARLNPALLGMVPIKKWAEDIDPDASESSGDEQEIQVPGHTPKKTIVIQFNRDPIEDSDKIDPAYKFETFAKDDDSSSPEEEKPSTSGTGLQQRKLILMDSSSSSLSSPSPTPRKKNETMAERRLRRRKRKETKRNKNNFSSQSSNDDGSPVKIKRRKMKVGDPRTRCISSSVVRKLEFEGIPLPGPSSRSHARPPQETTVTPVTPPTTPTTKILTPEPSTSISSTSKTVVTSFQSPSGPSILTPTPSTTPTTKTPLPAKTTSTSSPFARLDVLFSQSPLSSPTTSPIKTTPLVSPTKSKSVWCQTPGEKTPPCTRLDVLFSQTEPDAALISSLPTQVVVVPSEKPASTPKVGADVVINVLSQTPPEAPSPSTTASPDSPPIKTVSPTVTVAETKVLDVIDLSSSQTPPPLPGLSTSTCSTMSPSPTKTVSETPTSTKPASPSACKKLDFLFESPEKSVFTCPTTSPNKRPIENLPSTSTRNTTRSRLDILFSSSQSPLTSPTTSPTKTTLAKSSSKNFELITIDDDDPGSETDFEVESNSSNSQTQVIE</sequence>
<evidence type="ECO:0000256" key="4">
    <source>
        <dbReference type="SAM" id="MobiDB-lite"/>
    </source>
</evidence>
<feature type="compositionally biased region" description="Low complexity" evidence="4">
    <location>
        <begin position="737"/>
        <end position="751"/>
    </location>
</feature>
<feature type="region of interest" description="Disordered" evidence="4">
    <location>
        <begin position="859"/>
        <end position="902"/>
    </location>
</feature>
<feature type="compositionally biased region" description="Acidic residues" evidence="4">
    <location>
        <begin position="480"/>
        <end position="493"/>
    </location>
</feature>
<feature type="region of interest" description="Disordered" evidence="4">
    <location>
        <begin position="917"/>
        <end position="1009"/>
    </location>
</feature>
<feature type="compositionally biased region" description="Low complexity" evidence="4">
    <location>
        <begin position="872"/>
        <end position="888"/>
    </location>
</feature>
<feature type="compositionally biased region" description="Polar residues" evidence="4">
    <location>
        <begin position="889"/>
        <end position="899"/>
    </location>
</feature>
<dbReference type="PANTHER" id="PTHR23240:SF8">
    <property type="entry name" value="PROTEIN ARTEMIS"/>
    <property type="match status" value="1"/>
</dbReference>
<feature type="region of interest" description="Disordered" evidence="4">
    <location>
        <begin position="820"/>
        <end position="844"/>
    </location>
</feature>
<dbReference type="EMBL" id="LNIX01000008">
    <property type="protein sequence ID" value="OXA50684.1"/>
    <property type="molecule type" value="Genomic_DNA"/>
</dbReference>
<name>A0A226E0Y1_FOLCA</name>
<feature type="region of interest" description="Disordered" evidence="4">
    <location>
        <begin position="736"/>
        <end position="768"/>
    </location>
</feature>
<keyword evidence="2" id="KW-0378">Hydrolase</keyword>
<proteinExistence type="predicted"/>
<feature type="region of interest" description="Disordered" evidence="4">
    <location>
        <begin position="480"/>
        <end position="724"/>
    </location>
</feature>
<accession>A0A226E0Y1</accession>
<evidence type="ECO:0000256" key="3">
    <source>
        <dbReference type="ARBA" id="ARBA00022839"/>
    </source>
</evidence>
<evidence type="ECO:0000256" key="1">
    <source>
        <dbReference type="ARBA" id="ARBA00022722"/>
    </source>
</evidence>
<evidence type="ECO:0000256" key="2">
    <source>
        <dbReference type="ARBA" id="ARBA00022801"/>
    </source>
</evidence>
<dbReference type="AlphaFoldDB" id="A0A226E0Y1"/>
<dbReference type="GO" id="GO:0035312">
    <property type="term" value="F:5'-3' DNA exonuclease activity"/>
    <property type="evidence" value="ECO:0007669"/>
    <property type="project" value="TreeGrafter"/>
</dbReference>
<feature type="compositionally biased region" description="Basic and acidic residues" evidence="4">
    <location>
        <begin position="512"/>
        <end position="543"/>
    </location>
</feature>
<feature type="compositionally biased region" description="Low complexity" evidence="4">
    <location>
        <begin position="821"/>
        <end position="836"/>
    </location>
</feature>
<protein>
    <submittedName>
        <fullName evidence="5">Protein artemis</fullName>
    </submittedName>
</protein>
<feature type="compositionally biased region" description="Polar residues" evidence="4">
    <location>
        <begin position="752"/>
        <end position="763"/>
    </location>
</feature>
<dbReference type="GO" id="GO:0000723">
    <property type="term" value="P:telomere maintenance"/>
    <property type="evidence" value="ECO:0007669"/>
    <property type="project" value="TreeGrafter"/>
</dbReference>
<dbReference type="GO" id="GO:0036297">
    <property type="term" value="P:interstrand cross-link repair"/>
    <property type="evidence" value="ECO:0007669"/>
    <property type="project" value="TreeGrafter"/>
</dbReference>
<dbReference type="SUPFAM" id="SSF56281">
    <property type="entry name" value="Metallo-hydrolase/oxidoreductase"/>
    <property type="match status" value="1"/>
</dbReference>
<feature type="compositionally biased region" description="Low complexity" evidence="4">
    <location>
        <begin position="669"/>
        <end position="724"/>
    </location>
</feature>
<feature type="compositionally biased region" description="Basic residues" evidence="4">
    <location>
        <begin position="583"/>
        <end position="596"/>
    </location>
</feature>
<keyword evidence="6" id="KW-1185">Reference proteome</keyword>
<dbReference type="STRING" id="158441.A0A226E0Y1"/>
<dbReference type="OrthoDB" id="262529at2759"/>
<reference evidence="5 6" key="1">
    <citation type="submission" date="2015-12" db="EMBL/GenBank/DDBJ databases">
        <title>The genome of Folsomia candida.</title>
        <authorList>
            <person name="Faddeeva A."/>
            <person name="Derks M.F."/>
            <person name="Anvar Y."/>
            <person name="Smit S."/>
            <person name="Van Straalen N."/>
            <person name="Roelofs D."/>
        </authorList>
    </citation>
    <scope>NUCLEOTIDE SEQUENCE [LARGE SCALE GENOMIC DNA]</scope>
    <source>
        <strain evidence="5 6">VU population</strain>
        <tissue evidence="5">Whole body</tissue>
    </source>
</reference>
<dbReference type="GO" id="GO:0006303">
    <property type="term" value="P:double-strand break repair via nonhomologous end joining"/>
    <property type="evidence" value="ECO:0007669"/>
    <property type="project" value="TreeGrafter"/>
</dbReference>
<evidence type="ECO:0000313" key="5">
    <source>
        <dbReference type="EMBL" id="OXA50684.1"/>
    </source>
</evidence>
<keyword evidence="3" id="KW-0269">Exonuclease</keyword>
<dbReference type="GO" id="GO:0003684">
    <property type="term" value="F:damaged DNA binding"/>
    <property type="evidence" value="ECO:0007669"/>
    <property type="project" value="TreeGrafter"/>
</dbReference>
<feature type="compositionally biased region" description="Polar residues" evidence="4">
    <location>
        <begin position="997"/>
        <end position="1009"/>
    </location>
</feature>
<feature type="compositionally biased region" description="Acidic residues" evidence="4">
    <location>
        <begin position="982"/>
        <end position="996"/>
    </location>
</feature>
<dbReference type="Gene3D" id="3.40.50.12650">
    <property type="match status" value="1"/>
</dbReference>
<dbReference type="Proteomes" id="UP000198287">
    <property type="component" value="Unassembled WGS sequence"/>
</dbReference>
<dbReference type="InterPro" id="IPR036866">
    <property type="entry name" value="RibonucZ/Hydroxyglut_hydro"/>
</dbReference>
<feature type="compositionally biased region" description="Low complexity" evidence="4">
    <location>
        <begin position="936"/>
        <end position="976"/>
    </location>
</feature>